<dbReference type="Gene3D" id="1.10.510.10">
    <property type="entry name" value="Transferase(Phosphotransferase) domain 1"/>
    <property type="match status" value="2"/>
</dbReference>
<organism evidence="5 6">
    <name type="scientific">Miscanthus lutarioriparius</name>
    <dbReference type="NCBI Taxonomy" id="422564"/>
    <lineage>
        <taxon>Eukaryota</taxon>
        <taxon>Viridiplantae</taxon>
        <taxon>Streptophyta</taxon>
        <taxon>Embryophyta</taxon>
        <taxon>Tracheophyta</taxon>
        <taxon>Spermatophyta</taxon>
        <taxon>Magnoliopsida</taxon>
        <taxon>Liliopsida</taxon>
        <taxon>Poales</taxon>
        <taxon>Poaceae</taxon>
        <taxon>PACMAD clade</taxon>
        <taxon>Panicoideae</taxon>
        <taxon>Andropogonodae</taxon>
        <taxon>Andropogoneae</taxon>
        <taxon>Saccharinae</taxon>
        <taxon>Miscanthus</taxon>
    </lineage>
</organism>
<evidence type="ECO:0000313" key="6">
    <source>
        <dbReference type="Proteomes" id="UP000604825"/>
    </source>
</evidence>
<accession>A0A811QBQ5</accession>
<comment type="caution">
    <text evidence="5">The sequence shown here is derived from an EMBL/GenBank/DDBJ whole genome shotgun (WGS) entry which is preliminary data.</text>
</comment>
<dbReference type="GO" id="GO:0004674">
    <property type="term" value="F:protein serine/threonine kinase activity"/>
    <property type="evidence" value="ECO:0007669"/>
    <property type="project" value="TreeGrafter"/>
</dbReference>
<protein>
    <recommendedName>
        <fullName evidence="4">Protein kinase domain-containing protein</fullName>
    </recommendedName>
</protein>
<dbReference type="PANTHER" id="PTHR27005:SF468">
    <property type="entry name" value="OS01G0310500 PROTEIN"/>
    <property type="match status" value="1"/>
</dbReference>
<dbReference type="InterPro" id="IPR045274">
    <property type="entry name" value="WAK-like"/>
</dbReference>
<dbReference type="Pfam" id="PF00069">
    <property type="entry name" value="Pkinase"/>
    <property type="match status" value="1"/>
</dbReference>
<dbReference type="GO" id="GO:0005524">
    <property type="term" value="F:ATP binding"/>
    <property type="evidence" value="ECO:0007669"/>
    <property type="project" value="UniProtKB-UniRule"/>
</dbReference>
<proteinExistence type="predicted"/>
<feature type="binding site" evidence="3">
    <location>
        <position position="58"/>
    </location>
    <ligand>
        <name>ATP</name>
        <dbReference type="ChEBI" id="CHEBI:30616"/>
    </ligand>
</feature>
<reference evidence="5" key="1">
    <citation type="submission" date="2020-10" db="EMBL/GenBank/DDBJ databases">
        <authorList>
            <person name="Han B."/>
            <person name="Lu T."/>
            <person name="Zhao Q."/>
            <person name="Huang X."/>
            <person name="Zhao Y."/>
        </authorList>
    </citation>
    <scope>NUCLEOTIDE SEQUENCE</scope>
</reference>
<dbReference type="InterPro" id="IPR000719">
    <property type="entry name" value="Prot_kinase_dom"/>
</dbReference>
<dbReference type="EMBL" id="CAJGYO010000010">
    <property type="protein sequence ID" value="CAD6256719.1"/>
    <property type="molecule type" value="Genomic_DNA"/>
</dbReference>
<dbReference type="GO" id="GO:0007166">
    <property type="term" value="P:cell surface receptor signaling pathway"/>
    <property type="evidence" value="ECO:0007669"/>
    <property type="project" value="InterPro"/>
</dbReference>
<evidence type="ECO:0000256" key="3">
    <source>
        <dbReference type="PROSITE-ProRule" id="PRU10141"/>
    </source>
</evidence>
<dbReference type="AlphaFoldDB" id="A0A811QBQ5"/>
<feature type="domain" description="Protein kinase" evidence="4">
    <location>
        <begin position="207"/>
        <end position="515"/>
    </location>
</feature>
<evidence type="ECO:0000259" key="4">
    <source>
        <dbReference type="PROSITE" id="PS50011"/>
    </source>
</evidence>
<evidence type="ECO:0000313" key="5">
    <source>
        <dbReference type="EMBL" id="CAD6256719.1"/>
    </source>
</evidence>
<dbReference type="PANTHER" id="PTHR27005">
    <property type="entry name" value="WALL-ASSOCIATED RECEPTOR KINASE-LIKE 21"/>
    <property type="match status" value="1"/>
</dbReference>
<gene>
    <name evidence="5" type="ORF">NCGR_LOCUS40222</name>
</gene>
<evidence type="ECO:0000256" key="1">
    <source>
        <dbReference type="ARBA" id="ARBA00022741"/>
    </source>
</evidence>
<feature type="domain" description="Protein kinase" evidence="4">
    <location>
        <begin position="1"/>
        <end position="201"/>
    </location>
</feature>
<dbReference type="InterPro" id="IPR017441">
    <property type="entry name" value="Protein_kinase_ATP_BS"/>
</dbReference>
<dbReference type="InterPro" id="IPR011009">
    <property type="entry name" value="Kinase-like_dom_sf"/>
</dbReference>
<keyword evidence="6" id="KW-1185">Reference proteome</keyword>
<keyword evidence="2 3" id="KW-0067">ATP-binding</keyword>
<evidence type="ECO:0000256" key="2">
    <source>
        <dbReference type="ARBA" id="ARBA00022840"/>
    </source>
</evidence>
<keyword evidence="1 3" id="KW-0547">Nucleotide-binding</keyword>
<dbReference type="PROSITE" id="PS50011">
    <property type="entry name" value="PROTEIN_KINASE_DOM"/>
    <property type="match status" value="2"/>
</dbReference>
<name>A0A811QBQ5_9POAL</name>
<dbReference type="Proteomes" id="UP000604825">
    <property type="component" value="Unassembled WGS sequence"/>
</dbReference>
<dbReference type="SUPFAM" id="SSF56112">
    <property type="entry name" value="Protein kinase-like (PK-like)"/>
    <property type="match status" value="2"/>
</dbReference>
<dbReference type="Gene3D" id="3.30.200.20">
    <property type="entry name" value="Phosphorylase Kinase, domain 1"/>
    <property type="match status" value="1"/>
</dbReference>
<dbReference type="PROSITE" id="PS00107">
    <property type="entry name" value="PROTEIN_KINASE_ATP"/>
    <property type="match status" value="1"/>
</dbReference>
<dbReference type="GO" id="GO:0005886">
    <property type="term" value="C:plasma membrane"/>
    <property type="evidence" value="ECO:0007669"/>
    <property type="project" value="TreeGrafter"/>
</dbReference>
<sequence length="515" mass="57980">MDASHGTVQTLNHFEEDELKGITNNYSICIGEGGFGKVYKGVLSDDYDLVAVKKYIRKDLKDEFVELNENFTAKVSDLGLSKLLSGGITQYTNTVVGSMNYMDPEYLRTGCLTPKSDVYSFGIVLLELIARKRAKEGDVYLVGTFAEAKARDLRGLFDSEIANENNIGILQQMVKLANECLRRDRNERLKMTDVAERLRVLKRKVRTRQENRRPQSSLESFCSWYKKSPSFLERNASNHKILSELRNVTRFTKEEINDVTENYSFLLEERGPAKFFKGTLEDNTAVVVWKFLYADSEKAFINGGIILSQIVHKNIIRLLGCCLEAESSQEDFPLDKRIGIAIKTAEALQYLHSSTTGIIGHGNVAASSILLDNNFSPKLTDFSGACKLITETEITARDSVITRNFLENILNNYPNHFTSVLKNLENDLYGFGGVLFALISRDNNICLDDIVLRFTEAYQTDNSGEAFFDKVITAEEETNVLQEIGRLALKCTVSNVDDMDKRPNNEGSGRTTSHD</sequence>